<keyword evidence="1" id="KW-1133">Transmembrane helix</keyword>
<sequence length="399" mass="45046">MNMANNENKFSFFSNFIPVLGGIADTVLGGIFGNHAQKQEISAQKEMQQAQFKQQEYLIDKMNQYNLPTNQMKRYRDAGINPYAILGGLSSGNQSSSGSAPGYPSRVPSGYRDIKTHFGDAMQAFLGVQQQKSNIDLSTAQKNVADAQAKKIDAERRGIEQDNINRELETIGNRYILENIDGNLFYENQDDKEYISTRIRKLVHDIAINNLLSRLLKQSATALIDSSVLGKDASFYYAKLFNINSGSNLPIDELPEGQATAILDVKRKLAQTRQEIILSDYQESLILASLTSTAVSNKLKQVQTQTEAHRRDILYKEVKLRYDVYNYILQRERWNTLNAEQQNKILQATAKILDEKANLAGLNEILNSVSKIVELPSDFFSGFKSQNRSINNTTIHEYH</sequence>
<reference evidence="2" key="1">
    <citation type="submission" date="2021-04" db="EMBL/GenBank/DDBJ databases">
        <title>Genomes of microviruses identified in yellow-bellied marmot fecal samples.</title>
        <authorList>
            <person name="Varsani A."/>
            <person name="Kraberger S."/>
            <person name="Chatterjee A."/>
            <person name="Richet C."/>
            <person name="Fontenele R.S."/>
            <person name="Schmidlin K."/>
            <person name="Blumstein D.T."/>
        </authorList>
    </citation>
    <scope>NUCLEOTIDE SEQUENCE</scope>
    <source>
        <strain evidence="2">Mar5</strain>
    </source>
</reference>
<keyword evidence="1" id="KW-0812">Transmembrane</keyword>
<name>A0A8F5RCN4_9VIRU</name>
<dbReference type="EMBL" id="MZ089751">
    <property type="protein sequence ID" value="QXN75008.1"/>
    <property type="molecule type" value="Genomic_DNA"/>
</dbReference>
<protein>
    <submittedName>
        <fullName evidence="2">DNA pilot protein</fullName>
    </submittedName>
</protein>
<evidence type="ECO:0000313" key="2">
    <source>
        <dbReference type="EMBL" id="QXN75008.1"/>
    </source>
</evidence>
<feature type="transmembrane region" description="Helical" evidence="1">
    <location>
        <begin position="12"/>
        <end position="32"/>
    </location>
</feature>
<evidence type="ECO:0000256" key="1">
    <source>
        <dbReference type="SAM" id="Phobius"/>
    </source>
</evidence>
<proteinExistence type="predicted"/>
<keyword evidence="1" id="KW-0472">Membrane</keyword>
<organism evidence="2">
    <name type="scientific">Microvirus mar5</name>
    <dbReference type="NCBI Taxonomy" id="2851185"/>
    <lineage>
        <taxon>Viruses</taxon>
        <taxon>Monodnaviria</taxon>
        <taxon>Sangervirae</taxon>
        <taxon>Phixviricota</taxon>
        <taxon>Malgrandaviricetes</taxon>
        <taxon>Petitvirales</taxon>
        <taxon>Microviridae</taxon>
    </lineage>
</organism>
<accession>A0A8F5RCN4</accession>